<reference evidence="1 2" key="1">
    <citation type="submission" date="2016-10" db="EMBL/GenBank/DDBJ databases">
        <authorList>
            <person name="Varghese N."/>
            <person name="Submissions S."/>
        </authorList>
    </citation>
    <scope>NUCLEOTIDE SEQUENCE [LARGE SCALE GENOMIC DNA]</scope>
    <source>
        <strain evidence="1 2">WC1T17</strain>
    </source>
</reference>
<gene>
    <name evidence="1" type="ORF">SAMN05216431_10490</name>
</gene>
<organism evidence="1 2">
    <name type="scientific">Ligilactobacillus ruminis</name>
    <dbReference type="NCBI Taxonomy" id="1623"/>
    <lineage>
        <taxon>Bacteria</taxon>
        <taxon>Bacillati</taxon>
        <taxon>Bacillota</taxon>
        <taxon>Bacilli</taxon>
        <taxon>Lactobacillales</taxon>
        <taxon>Lactobacillaceae</taxon>
        <taxon>Ligilactobacillus</taxon>
    </lineage>
</organism>
<protein>
    <recommendedName>
        <fullName evidence="3">Orphan protein</fullName>
    </recommendedName>
</protein>
<proteinExistence type="predicted"/>
<name>A0ABY1AAQ9_9LACO</name>
<comment type="caution">
    <text evidence="1">The sequence shown here is derived from an EMBL/GenBank/DDBJ whole genome shotgun (WGS) entry which is preliminary data.</text>
</comment>
<dbReference type="EMBL" id="FOCC01000004">
    <property type="protein sequence ID" value="SEM55476.1"/>
    <property type="molecule type" value="Genomic_DNA"/>
</dbReference>
<evidence type="ECO:0000313" key="1">
    <source>
        <dbReference type="EMBL" id="SEM55476.1"/>
    </source>
</evidence>
<dbReference type="Proteomes" id="UP000182089">
    <property type="component" value="Unassembled WGS sequence"/>
</dbReference>
<accession>A0ABY1AAQ9</accession>
<evidence type="ECO:0000313" key="2">
    <source>
        <dbReference type="Proteomes" id="UP000182089"/>
    </source>
</evidence>
<evidence type="ECO:0008006" key="3">
    <source>
        <dbReference type="Google" id="ProtNLM"/>
    </source>
</evidence>
<sequence length="91" mass="10189">MLPSNNHSLIALLKANDFQLKRRCFECVFTQNDLKEPLLASKSQLIKLEANNLDKCAQTYAKYYQQVHADISPLTASLADLIAAFLQASFA</sequence>